<dbReference type="EMBL" id="BLLK01000045">
    <property type="protein sequence ID" value="GFH51971.1"/>
    <property type="molecule type" value="Genomic_DNA"/>
</dbReference>
<sequence>MKLEVVLLLLSLGSTTGFTPLFTQSRSVRTSSELHLGDFFNFGKKDTTDNEEKESEVSKVETEKEVYSDDDPVEKLFNIFFGQKEEAPMGMARFGAERFPEQYPAVKDEWADPVETDDKEMQIIRPFLKNTNLEKRGLKLSYDANRDGWNPIVFHQLVDKKGGAVVLCETRMGIVCGGYNPKGWVGYGEARGSIAAFLFVVGGKFAKEGAPGTKLQKVGGPGLAQLDNPETAVSFGADSLIIPLQEDNPKMARSKLGSYYERFEDGTNSLFGKDASVVLKSLKVYHGVYEEGEYIPFTDAEPFALY</sequence>
<keyword evidence="4" id="KW-1185">Reference proteome</keyword>
<dbReference type="Proteomes" id="UP001054902">
    <property type="component" value="Unassembled WGS sequence"/>
</dbReference>
<reference evidence="3 4" key="1">
    <citation type="journal article" date="2021" name="Sci. Rep.">
        <title>The genome of the diatom Chaetoceros tenuissimus carries an ancient integrated fragment of an extant virus.</title>
        <authorList>
            <person name="Hongo Y."/>
            <person name="Kimura K."/>
            <person name="Takaki Y."/>
            <person name="Yoshida Y."/>
            <person name="Baba S."/>
            <person name="Kobayashi G."/>
            <person name="Nagasaki K."/>
            <person name="Hano T."/>
            <person name="Tomaru Y."/>
        </authorList>
    </citation>
    <scope>NUCLEOTIDE SEQUENCE [LARGE SCALE GENOMIC DNA]</scope>
    <source>
        <strain evidence="3 4">NIES-3715</strain>
    </source>
</reference>
<evidence type="ECO:0000313" key="4">
    <source>
        <dbReference type="Proteomes" id="UP001054902"/>
    </source>
</evidence>
<accession>A0AAD3CTJ5</accession>
<feature type="domain" description="TLDc" evidence="2">
    <location>
        <begin position="117"/>
        <end position="202"/>
    </location>
</feature>
<evidence type="ECO:0000259" key="2">
    <source>
        <dbReference type="Pfam" id="PF07534"/>
    </source>
</evidence>
<comment type="caution">
    <text evidence="3">The sequence shown here is derived from an EMBL/GenBank/DDBJ whole genome shotgun (WGS) entry which is preliminary data.</text>
</comment>
<protein>
    <recommendedName>
        <fullName evidence="2">TLDc domain-containing protein</fullName>
    </recommendedName>
</protein>
<dbReference type="AlphaFoldDB" id="A0AAD3CTJ5"/>
<evidence type="ECO:0000256" key="1">
    <source>
        <dbReference type="SAM" id="SignalP"/>
    </source>
</evidence>
<feature type="signal peptide" evidence="1">
    <location>
        <begin position="1"/>
        <end position="17"/>
    </location>
</feature>
<gene>
    <name evidence="3" type="ORF">CTEN210_08447</name>
</gene>
<feature type="chain" id="PRO_5042289168" description="TLDc domain-containing protein" evidence="1">
    <location>
        <begin position="18"/>
        <end position="306"/>
    </location>
</feature>
<dbReference type="InterPro" id="IPR006571">
    <property type="entry name" value="TLDc_dom"/>
</dbReference>
<evidence type="ECO:0000313" key="3">
    <source>
        <dbReference type="EMBL" id="GFH51971.1"/>
    </source>
</evidence>
<name>A0AAD3CTJ5_9STRA</name>
<dbReference type="Pfam" id="PF07534">
    <property type="entry name" value="TLD"/>
    <property type="match status" value="1"/>
</dbReference>
<proteinExistence type="predicted"/>
<organism evidence="3 4">
    <name type="scientific">Chaetoceros tenuissimus</name>
    <dbReference type="NCBI Taxonomy" id="426638"/>
    <lineage>
        <taxon>Eukaryota</taxon>
        <taxon>Sar</taxon>
        <taxon>Stramenopiles</taxon>
        <taxon>Ochrophyta</taxon>
        <taxon>Bacillariophyta</taxon>
        <taxon>Coscinodiscophyceae</taxon>
        <taxon>Chaetocerotophycidae</taxon>
        <taxon>Chaetocerotales</taxon>
        <taxon>Chaetocerotaceae</taxon>
        <taxon>Chaetoceros</taxon>
    </lineage>
</organism>
<keyword evidence="1" id="KW-0732">Signal</keyword>